<dbReference type="STRING" id="568872.GA0070624_5546"/>
<reference evidence="3" key="1">
    <citation type="submission" date="2016-06" db="EMBL/GenBank/DDBJ databases">
        <authorList>
            <person name="Varghese N."/>
            <person name="Submissions Spin"/>
        </authorList>
    </citation>
    <scope>NUCLEOTIDE SEQUENCE [LARGE SCALE GENOMIC DNA]</scope>
    <source>
        <strain evidence="3">DSM 45431</strain>
    </source>
</reference>
<dbReference type="Pfam" id="PF00266">
    <property type="entry name" value="Aminotran_5"/>
    <property type="match status" value="1"/>
</dbReference>
<organism evidence="2 3">
    <name type="scientific">Micromonospora rhizosphaerae</name>
    <dbReference type="NCBI Taxonomy" id="568872"/>
    <lineage>
        <taxon>Bacteria</taxon>
        <taxon>Bacillati</taxon>
        <taxon>Actinomycetota</taxon>
        <taxon>Actinomycetes</taxon>
        <taxon>Micromonosporales</taxon>
        <taxon>Micromonosporaceae</taxon>
        <taxon>Micromonospora</taxon>
    </lineage>
</organism>
<evidence type="ECO:0000259" key="1">
    <source>
        <dbReference type="Pfam" id="PF00266"/>
    </source>
</evidence>
<keyword evidence="2" id="KW-0456">Lyase</keyword>
<dbReference type="AlphaFoldDB" id="A0A1C6T3Q5"/>
<gene>
    <name evidence="2" type="ORF">GA0070624_5546</name>
</gene>
<dbReference type="Gene3D" id="3.90.1150.10">
    <property type="entry name" value="Aspartate Aminotransferase, domain 1"/>
    <property type="match status" value="1"/>
</dbReference>
<dbReference type="EMBL" id="FMHV01000002">
    <property type="protein sequence ID" value="SCL36408.1"/>
    <property type="molecule type" value="Genomic_DNA"/>
</dbReference>
<accession>A0A1C6T3Q5</accession>
<dbReference type="InterPro" id="IPR015421">
    <property type="entry name" value="PyrdxlP-dep_Trfase_major"/>
</dbReference>
<dbReference type="PANTHER" id="PTHR43586:SF15">
    <property type="entry name" value="BLR3095 PROTEIN"/>
    <property type="match status" value="1"/>
</dbReference>
<evidence type="ECO:0000313" key="3">
    <source>
        <dbReference type="Proteomes" id="UP000199413"/>
    </source>
</evidence>
<evidence type="ECO:0000313" key="2">
    <source>
        <dbReference type="EMBL" id="SCL36408.1"/>
    </source>
</evidence>
<dbReference type="Gene3D" id="3.40.640.10">
    <property type="entry name" value="Type I PLP-dependent aspartate aminotransferase-like (Major domain)"/>
    <property type="match status" value="1"/>
</dbReference>
<proteinExistence type="predicted"/>
<dbReference type="PANTHER" id="PTHR43586">
    <property type="entry name" value="CYSTEINE DESULFURASE"/>
    <property type="match status" value="1"/>
</dbReference>
<protein>
    <submittedName>
        <fullName evidence="2">Selenocysteine lyase/Cysteine desulfurase</fullName>
    </submittedName>
</protein>
<dbReference type="RefSeq" id="WP_091345767.1">
    <property type="nucleotide sequence ID" value="NZ_FMHV01000002.1"/>
</dbReference>
<dbReference type="InterPro" id="IPR015424">
    <property type="entry name" value="PyrdxlP-dep_Trfase"/>
</dbReference>
<dbReference type="InterPro" id="IPR000192">
    <property type="entry name" value="Aminotrans_V_dom"/>
</dbReference>
<name>A0A1C6T3Q5_9ACTN</name>
<sequence length="386" mass="42297">MSAPLATEPDTLGEFRQLFPALSELVHLASCSQGALSMQVTAALFEMQHTMRQHGAPWDLWTREVERARHLFARFINAAPCEIAVVSCASEGAYHVASSRSWERRPKIVTTDMEFPSIAQVWLAQQPRGAEIAHVPHREGIVAAEDYVDAIDEQTGLVSIPLVSYRNGARMPVDEAVSAARRAGAKVFVDGYQACGVLPVDVKAIDCDYLVTGSLKYLLGLPGIAFLYVRDTVAHECMPQLTGWFGQADPFRFDPRDLDFALDARRFQTGTPSIPSAYAAAAGLTVLSSTSSNAVDEKVRSLVDTTQARLVSDGERLWSPADPSLRGPMVALVDENPDDLAAFLAQRRISTSPRGAVLRLSFHGYNCESDVDAVCEAIREYRRLRS</sequence>
<dbReference type="OrthoDB" id="250246at2"/>
<dbReference type="Proteomes" id="UP000199413">
    <property type="component" value="Unassembled WGS sequence"/>
</dbReference>
<keyword evidence="3" id="KW-1185">Reference proteome</keyword>
<dbReference type="GO" id="GO:0016829">
    <property type="term" value="F:lyase activity"/>
    <property type="evidence" value="ECO:0007669"/>
    <property type="project" value="UniProtKB-KW"/>
</dbReference>
<dbReference type="InterPro" id="IPR015422">
    <property type="entry name" value="PyrdxlP-dep_Trfase_small"/>
</dbReference>
<dbReference type="SUPFAM" id="SSF53383">
    <property type="entry name" value="PLP-dependent transferases"/>
    <property type="match status" value="1"/>
</dbReference>
<feature type="domain" description="Aminotransferase class V" evidence="1">
    <location>
        <begin position="61"/>
        <end position="374"/>
    </location>
</feature>